<keyword evidence="1" id="KW-0812">Transmembrane</keyword>
<comment type="caution">
    <text evidence="2">The sequence shown here is derived from an EMBL/GenBank/DDBJ whole genome shotgun (WGS) entry which is preliminary data.</text>
</comment>
<evidence type="ECO:0000256" key="1">
    <source>
        <dbReference type="SAM" id="Phobius"/>
    </source>
</evidence>
<evidence type="ECO:0000313" key="3">
    <source>
        <dbReference type="Proteomes" id="UP001597351"/>
    </source>
</evidence>
<dbReference type="EMBL" id="JBHUGD010000003">
    <property type="protein sequence ID" value="MFD1947513.1"/>
    <property type="molecule type" value="Genomic_DNA"/>
</dbReference>
<evidence type="ECO:0000313" key="2">
    <source>
        <dbReference type="EMBL" id="MFD1947513.1"/>
    </source>
</evidence>
<keyword evidence="1" id="KW-0472">Membrane</keyword>
<reference evidence="3" key="1">
    <citation type="journal article" date="2019" name="Int. J. Syst. Evol. Microbiol.">
        <title>The Global Catalogue of Microorganisms (GCM) 10K type strain sequencing project: providing services to taxonomists for standard genome sequencing and annotation.</title>
        <authorList>
            <consortium name="The Broad Institute Genomics Platform"/>
            <consortium name="The Broad Institute Genome Sequencing Center for Infectious Disease"/>
            <person name="Wu L."/>
            <person name="Ma J."/>
        </authorList>
    </citation>
    <scope>NUCLEOTIDE SEQUENCE [LARGE SCALE GENOMIC DNA]</scope>
    <source>
        <strain evidence="3">CGMCC 1.12477</strain>
    </source>
</reference>
<gene>
    <name evidence="2" type="ORF">ACFSDE_11985</name>
</gene>
<feature type="transmembrane region" description="Helical" evidence="1">
    <location>
        <begin position="94"/>
        <end position="111"/>
    </location>
</feature>
<protein>
    <submittedName>
        <fullName evidence="2">Uncharacterized protein</fullName>
    </submittedName>
</protein>
<feature type="transmembrane region" description="Helical" evidence="1">
    <location>
        <begin position="12"/>
        <end position="37"/>
    </location>
</feature>
<dbReference type="RefSeq" id="WP_343918686.1">
    <property type="nucleotide sequence ID" value="NZ_BAAAJT010000002.1"/>
</dbReference>
<organism evidence="2 3">
    <name type="scientific">Nocardioides aestuarii</name>
    <dbReference type="NCBI Taxonomy" id="252231"/>
    <lineage>
        <taxon>Bacteria</taxon>
        <taxon>Bacillati</taxon>
        <taxon>Actinomycetota</taxon>
        <taxon>Actinomycetes</taxon>
        <taxon>Propionibacteriales</taxon>
        <taxon>Nocardioidaceae</taxon>
        <taxon>Nocardioides</taxon>
    </lineage>
</organism>
<feature type="transmembrane region" description="Helical" evidence="1">
    <location>
        <begin position="123"/>
        <end position="145"/>
    </location>
</feature>
<sequence>MDDERWRPEILWLPTGALLGAMSGALVGVVLLVGVAAVDAAGGGDWSELWIMLVAGSMYGSVAGLVTGVVVGLEMTFLVGRHLPRERARRRARVLGHVLPPLTMLAPFVVASGFDVSGIDGDATWWVVVLAGASLLGGPLARWVAGLATPQPRTTTGPVA</sequence>
<accession>A0ABW4TPW5</accession>
<feature type="transmembrane region" description="Helical" evidence="1">
    <location>
        <begin position="49"/>
        <end position="73"/>
    </location>
</feature>
<proteinExistence type="predicted"/>
<keyword evidence="1" id="KW-1133">Transmembrane helix</keyword>
<dbReference type="Proteomes" id="UP001597351">
    <property type="component" value="Unassembled WGS sequence"/>
</dbReference>
<name>A0ABW4TPW5_9ACTN</name>
<keyword evidence="3" id="KW-1185">Reference proteome</keyword>